<dbReference type="InterPro" id="IPR050855">
    <property type="entry name" value="NDM-1-like"/>
</dbReference>
<organism evidence="2 3">
    <name type="scientific">Paraconexibacter algicola</name>
    <dbReference type="NCBI Taxonomy" id="2133960"/>
    <lineage>
        <taxon>Bacteria</taxon>
        <taxon>Bacillati</taxon>
        <taxon>Actinomycetota</taxon>
        <taxon>Thermoleophilia</taxon>
        <taxon>Solirubrobacterales</taxon>
        <taxon>Paraconexibacteraceae</taxon>
        <taxon>Paraconexibacter</taxon>
    </lineage>
</organism>
<dbReference type="Proteomes" id="UP000240739">
    <property type="component" value="Unassembled WGS sequence"/>
</dbReference>
<dbReference type="OrthoDB" id="3813329at2"/>
<dbReference type="PANTHER" id="PTHR42951">
    <property type="entry name" value="METALLO-BETA-LACTAMASE DOMAIN-CONTAINING"/>
    <property type="match status" value="1"/>
</dbReference>
<dbReference type="SMART" id="SM00849">
    <property type="entry name" value="Lactamase_B"/>
    <property type="match status" value="1"/>
</dbReference>
<keyword evidence="2" id="KW-0378">Hydrolase</keyword>
<dbReference type="CDD" id="cd06262">
    <property type="entry name" value="metallo-hydrolase-like_MBL-fold"/>
    <property type="match status" value="1"/>
</dbReference>
<comment type="caution">
    <text evidence="2">The sequence shown here is derived from an EMBL/GenBank/DDBJ whole genome shotgun (WGS) entry which is preliminary data.</text>
</comment>
<evidence type="ECO:0000313" key="2">
    <source>
        <dbReference type="EMBL" id="PTL59796.1"/>
    </source>
</evidence>
<reference evidence="2 3" key="1">
    <citation type="submission" date="2018-03" db="EMBL/GenBank/DDBJ databases">
        <title>Aquarubrobacter algicola gen. nov., sp. nov., a novel actinobacterium isolated from shallow eutrophic lake during the end of cyanobacterial harmful algal blooms.</title>
        <authorList>
            <person name="Chun S.J."/>
        </authorList>
    </citation>
    <scope>NUCLEOTIDE SEQUENCE [LARGE SCALE GENOMIC DNA]</scope>
    <source>
        <strain evidence="2 3">Seoho-28</strain>
    </source>
</reference>
<protein>
    <submittedName>
        <fullName evidence="2">MBL fold metallo-hydrolase</fullName>
    </submittedName>
</protein>
<dbReference type="RefSeq" id="WP_107568440.1">
    <property type="nucleotide sequence ID" value="NZ_PYYB01000001.1"/>
</dbReference>
<dbReference type="SUPFAM" id="SSF56281">
    <property type="entry name" value="Metallo-hydrolase/oxidoreductase"/>
    <property type="match status" value="1"/>
</dbReference>
<gene>
    <name evidence="2" type="ORF">C7Y72_09110</name>
</gene>
<dbReference type="PANTHER" id="PTHR42951:SF4">
    <property type="entry name" value="ACYL-COENZYME A THIOESTERASE MBLAC2"/>
    <property type="match status" value="1"/>
</dbReference>
<feature type="domain" description="Metallo-beta-lactamase" evidence="1">
    <location>
        <begin position="19"/>
        <end position="205"/>
    </location>
</feature>
<dbReference type="Gene3D" id="3.60.15.10">
    <property type="entry name" value="Ribonuclease Z/Hydroxyacylglutathione hydrolase-like"/>
    <property type="match status" value="1"/>
</dbReference>
<evidence type="ECO:0000313" key="3">
    <source>
        <dbReference type="Proteomes" id="UP000240739"/>
    </source>
</evidence>
<dbReference type="EMBL" id="PYYB01000001">
    <property type="protein sequence ID" value="PTL59796.1"/>
    <property type="molecule type" value="Genomic_DNA"/>
</dbReference>
<dbReference type="GO" id="GO:0016787">
    <property type="term" value="F:hydrolase activity"/>
    <property type="evidence" value="ECO:0007669"/>
    <property type="project" value="UniProtKB-KW"/>
</dbReference>
<proteinExistence type="predicted"/>
<name>A0A2T4UKM0_9ACTN</name>
<dbReference type="InterPro" id="IPR001279">
    <property type="entry name" value="Metallo-B-lactamas"/>
</dbReference>
<evidence type="ECO:0000259" key="1">
    <source>
        <dbReference type="SMART" id="SM00849"/>
    </source>
</evidence>
<dbReference type="Pfam" id="PF00753">
    <property type="entry name" value="Lactamase_B"/>
    <property type="match status" value="1"/>
</dbReference>
<keyword evidence="3" id="KW-1185">Reference proteome</keyword>
<dbReference type="InterPro" id="IPR036866">
    <property type="entry name" value="RibonucZ/Hydroxyglut_hydro"/>
</dbReference>
<accession>A0A2T4UKM0</accession>
<dbReference type="AlphaFoldDB" id="A0A2T4UKM0"/>
<sequence length="262" mass="27951">MRVVALHADVLVATSAAWQTTCTIVRSGDEAFVVDSPVFPTELELLPTLVQQAGFPLSGLLATHADWDHLLARLAFPDAPLGVAETTAARLRAEPGDAARRLRAFDDEHYVERAGTLRLGDVQALPVPGHLDIGEQALELHPTGGHTADGMAVWIPWARVLVCGDHVSPCEIPMLSPGGSVSEYRATLRRLAPLAEQADHVVPGHGAVLDAQRALAILREDDAYLAALERDPAGSASALPIARRSPEQKKIHERNVALVTGA</sequence>